<dbReference type="Gene3D" id="3.40.350.10">
    <property type="entry name" value="Creatinase/prolidase N-terminal domain"/>
    <property type="match status" value="2"/>
</dbReference>
<name>A0AAD5Y8Q1_9FUNG</name>
<feature type="domain" description="Creatinase N-terminal" evidence="8">
    <location>
        <begin position="4"/>
        <end position="136"/>
    </location>
</feature>
<dbReference type="SUPFAM" id="SSF53092">
    <property type="entry name" value="Creatinase/prolidase N-terminal domain"/>
    <property type="match status" value="1"/>
</dbReference>
<comment type="similarity">
    <text evidence="2 6">Belongs to the peptidase M24B family.</text>
</comment>
<dbReference type="Pfam" id="PF00557">
    <property type="entry name" value="Peptidase_M24"/>
    <property type="match status" value="1"/>
</dbReference>
<dbReference type="InterPro" id="IPR001131">
    <property type="entry name" value="Peptidase_M24B_aminopep-P_CS"/>
</dbReference>
<keyword evidence="4" id="KW-0378">Hydrolase</keyword>
<evidence type="ECO:0000256" key="4">
    <source>
        <dbReference type="ARBA" id="ARBA00022801"/>
    </source>
</evidence>
<dbReference type="FunFam" id="3.40.350.10:FF:000001">
    <property type="entry name" value="Putative xaa-Pro aminopeptidase 1"/>
    <property type="match status" value="1"/>
</dbReference>
<evidence type="ECO:0000256" key="3">
    <source>
        <dbReference type="ARBA" id="ARBA00022723"/>
    </source>
</evidence>
<dbReference type="Pfam" id="PF16188">
    <property type="entry name" value="Peptidase_M24_C"/>
    <property type="match status" value="1"/>
</dbReference>
<keyword evidence="5" id="KW-0464">Manganese</keyword>
<evidence type="ECO:0000256" key="6">
    <source>
        <dbReference type="RuleBase" id="RU000590"/>
    </source>
</evidence>
<dbReference type="FunFam" id="3.90.230.10:FF:000007">
    <property type="entry name" value="Xaa-Pro aminopeptidase P"/>
    <property type="match status" value="1"/>
</dbReference>
<keyword evidence="11" id="KW-1185">Reference proteome</keyword>
<dbReference type="InterPro" id="IPR000994">
    <property type="entry name" value="Pept_M24"/>
</dbReference>
<dbReference type="Pfam" id="PF16189">
    <property type="entry name" value="Creatinase_N_2"/>
    <property type="match status" value="1"/>
</dbReference>
<dbReference type="InterPro" id="IPR050422">
    <property type="entry name" value="X-Pro_aminopeptidase_P"/>
</dbReference>
<dbReference type="AlphaFoldDB" id="A0AAD5Y8Q1"/>
<dbReference type="InterPro" id="IPR036005">
    <property type="entry name" value="Creatinase/aminopeptidase-like"/>
</dbReference>
<comment type="cofactor">
    <cofactor evidence="1">
        <name>Mn(2+)</name>
        <dbReference type="ChEBI" id="CHEBI:29035"/>
    </cofactor>
</comment>
<keyword evidence="3 6" id="KW-0479">Metal-binding</keyword>
<protein>
    <recommendedName>
        <fullName evidence="12">Xaa-Pro aminopeptidase P</fullName>
    </recommendedName>
</protein>
<accession>A0AAD5Y8Q1</accession>
<dbReference type="PANTHER" id="PTHR43763">
    <property type="entry name" value="XAA-PRO AMINOPEPTIDASE 1"/>
    <property type="match status" value="1"/>
</dbReference>
<evidence type="ECO:0000259" key="8">
    <source>
        <dbReference type="Pfam" id="PF01321"/>
    </source>
</evidence>
<dbReference type="Proteomes" id="UP001210925">
    <property type="component" value="Unassembled WGS sequence"/>
</dbReference>
<dbReference type="Pfam" id="PF01321">
    <property type="entry name" value="Creatinase_N"/>
    <property type="match status" value="1"/>
</dbReference>
<dbReference type="PROSITE" id="PS00491">
    <property type="entry name" value="PROLINE_PEPTIDASE"/>
    <property type="match status" value="1"/>
</dbReference>
<dbReference type="SUPFAM" id="SSF55920">
    <property type="entry name" value="Creatinase/aminopeptidase"/>
    <property type="match status" value="1"/>
</dbReference>
<evidence type="ECO:0000256" key="2">
    <source>
        <dbReference type="ARBA" id="ARBA00008766"/>
    </source>
</evidence>
<sequence length="603" mass="67945">MTKLQALRKVLKEHNYHAYLVPTEDAHQSEYIAASDARRSFISGFTGSAGTAVVTLDKAALWTDGRYFLQASQQLNSDWILQKDGLPETPTREEWLLQVLEKNSTVAIDPTLITYEKSKVLKEKLEKAGHKLVSSQQNLVDLVWESKPSPPTNPVMVLDVKYAGKPFQEKVKEIQKTLAEKNHWGLVVSALDEIAWLFNLRGTDIAFNPVFLSYALVTLNEVYLYIDTTKITPEVKSHLTNVIIKPYNAIFEDLKEFGTHHVSNTPEKKLLIDQRCSLKLVEAFGQPRYLDVLRNPIQDAKSIKNATELEGFRQCHRRDAAALCRYFAWLENELLVKKNAELSEAAAADKLEEFRSQLDLFKGLSFDTISSTGPNGAIIHYKPEHGTCAKIRVDQMYLCDSGGQYLDGTTDVTRTLHFGTPTEEEIDSFTRVLKGHIQIDMLVFPHGTTGYILDPVARLSLWRAGLDFRHGTGHGVGSYLNVHEGPHGIGIRPTLNEAKLLAGMTVTNEPGFYKDGSYGIRIENVLLIKNVDTPNKFGGVNFYGFEHVTVVPIQTKLVNKALLTPDEIEWLNSYHKECFDLVSPLLSKDEPGYKWLERETRAI</sequence>
<evidence type="ECO:0000259" key="9">
    <source>
        <dbReference type="Pfam" id="PF16188"/>
    </source>
</evidence>
<evidence type="ECO:0000256" key="1">
    <source>
        <dbReference type="ARBA" id="ARBA00001936"/>
    </source>
</evidence>
<dbReference type="Gene3D" id="3.90.230.10">
    <property type="entry name" value="Creatinase/methionine aminopeptidase superfamily"/>
    <property type="match status" value="1"/>
</dbReference>
<evidence type="ECO:0000256" key="5">
    <source>
        <dbReference type="ARBA" id="ARBA00023211"/>
    </source>
</evidence>
<organism evidence="10 11">
    <name type="scientific">Boothiomyces macroporosus</name>
    <dbReference type="NCBI Taxonomy" id="261099"/>
    <lineage>
        <taxon>Eukaryota</taxon>
        <taxon>Fungi</taxon>
        <taxon>Fungi incertae sedis</taxon>
        <taxon>Chytridiomycota</taxon>
        <taxon>Chytridiomycota incertae sedis</taxon>
        <taxon>Chytridiomycetes</taxon>
        <taxon>Rhizophydiales</taxon>
        <taxon>Terramycetaceae</taxon>
        <taxon>Boothiomyces</taxon>
    </lineage>
</organism>
<evidence type="ECO:0000313" key="10">
    <source>
        <dbReference type="EMBL" id="KAJ3258197.1"/>
    </source>
</evidence>
<dbReference type="InterPro" id="IPR032416">
    <property type="entry name" value="Peptidase_M24_C"/>
</dbReference>
<feature type="domain" description="Peptidase M24 C-terminal" evidence="9">
    <location>
        <begin position="541"/>
        <end position="603"/>
    </location>
</feature>
<dbReference type="InterPro" id="IPR033740">
    <property type="entry name" value="Pept_M24B"/>
</dbReference>
<reference evidence="10" key="1">
    <citation type="submission" date="2020-05" db="EMBL/GenBank/DDBJ databases">
        <title>Phylogenomic resolution of chytrid fungi.</title>
        <authorList>
            <person name="Stajich J.E."/>
            <person name="Amses K."/>
            <person name="Simmons R."/>
            <person name="Seto K."/>
            <person name="Myers J."/>
            <person name="Bonds A."/>
            <person name="Quandt C.A."/>
            <person name="Barry K."/>
            <person name="Liu P."/>
            <person name="Grigoriev I."/>
            <person name="Longcore J.E."/>
            <person name="James T.Y."/>
        </authorList>
    </citation>
    <scope>NUCLEOTIDE SEQUENCE</scope>
    <source>
        <strain evidence="10">PLAUS21</strain>
    </source>
</reference>
<dbReference type="InterPro" id="IPR000587">
    <property type="entry name" value="Creatinase_N"/>
</dbReference>
<feature type="domain" description="Peptidase M24" evidence="7">
    <location>
        <begin position="311"/>
        <end position="529"/>
    </location>
</feature>
<proteinExistence type="inferred from homology"/>
<dbReference type="GO" id="GO:0005737">
    <property type="term" value="C:cytoplasm"/>
    <property type="evidence" value="ECO:0007669"/>
    <property type="project" value="UniProtKB-ARBA"/>
</dbReference>
<evidence type="ECO:0000313" key="11">
    <source>
        <dbReference type="Proteomes" id="UP001210925"/>
    </source>
</evidence>
<dbReference type="InterPro" id="IPR029149">
    <property type="entry name" value="Creatin/AminoP/Spt16_N"/>
</dbReference>
<dbReference type="PANTHER" id="PTHR43763:SF6">
    <property type="entry name" value="XAA-PRO AMINOPEPTIDASE 1"/>
    <property type="match status" value="1"/>
</dbReference>
<evidence type="ECO:0008006" key="12">
    <source>
        <dbReference type="Google" id="ProtNLM"/>
    </source>
</evidence>
<dbReference type="CDD" id="cd01085">
    <property type="entry name" value="APP"/>
    <property type="match status" value="1"/>
</dbReference>
<dbReference type="GO" id="GO:0046872">
    <property type="term" value="F:metal ion binding"/>
    <property type="evidence" value="ECO:0007669"/>
    <property type="project" value="UniProtKB-KW"/>
</dbReference>
<dbReference type="GO" id="GO:0070006">
    <property type="term" value="F:metalloaminopeptidase activity"/>
    <property type="evidence" value="ECO:0007669"/>
    <property type="project" value="InterPro"/>
</dbReference>
<gene>
    <name evidence="10" type="ORF">HK103_004015</name>
</gene>
<comment type="caution">
    <text evidence="10">The sequence shown here is derived from an EMBL/GenBank/DDBJ whole genome shotgun (WGS) entry which is preliminary data.</text>
</comment>
<dbReference type="EMBL" id="JADGKB010000030">
    <property type="protein sequence ID" value="KAJ3258197.1"/>
    <property type="molecule type" value="Genomic_DNA"/>
</dbReference>
<evidence type="ECO:0000259" key="7">
    <source>
        <dbReference type="Pfam" id="PF00557"/>
    </source>
</evidence>